<evidence type="ECO:0000256" key="4">
    <source>
        <dbReference type="ARBA" id="ARBA00016103"/>
    </source>
</evidence>
<comment type="cofactor">
    <cofactor evidence="1">
        <name>Cu(2+)</name>
        <dbReference type="ChEBI" id="CHEBI:29036"/>
    </cofactor>
</comment>
<dbReference type="FunFam" id="3.30.70.100:FF:000038">
    <property type="entry name" value="Superoxide dismutase 1 copper chaperone"/>
    <property type="match status" value="1"/>
</dbReference>
<keyword evidence="6" id="KW-0479">Metal-binding</keyword>
<dbReference type="Pfam" id="PF00403">
    <property type="entry name" value="HMA"/>
    <property type="match status" value="1"/>
</dbReference>
<dbReference type="eggNOG" id="KOG4656">
    <property type="taxonomic scope" value="Eukaryota"/>
</dbReference>
<dbReference type="RefSeq" id="XP_003680033.1">
    <property type="nucleotide sequence ID" value="XM_003679985.1"/>
</dbReference>
<comment type="subcellular location">
    <subcellularLocation>
        <location evidence="2">Cytoplasm</location>
    </subcellularLocation>
</comment>
<reference evidence="11 12" key="1">
    <citation type="journal article" date="2011" name="Proc. Natl. Acad. Sci. U.S.A.">
        <title>Evolutionary erosion of yeast sex chromosomes by mating-type switching accidents.</title>
        <authorList>
            <person name="Gordon J.L."/>
            <person name="Armisen D."/>
            <person name="Proux-Wera E."/>
            <person name="Oheigeartaigh S.S."/>
            <person name="Byrne K.P."/>
            <person name="Wolfe K.H."/>
        </authorList>
    </citation>
    <scope>NUCLEOTIDE SEQUENCE [LARGE SCALE GENOMIC DNA]</scope>
    <source>
        <strain evidence="12">ATCC 10662 / CBS 1146 / NBRC 0425 / NCYC 2629 / NRRL Y-866</strain>
    </source>
</reference>
<dbReference type="GO" id="GO:0005743">
    <property type="term" value="C:mitochondrial inner membrane"/>
    <property type="evidence" value="ECO:0007669"/>
    <property type="project" value="EnsemblFungi"/>
</dbReference>
<evidence type="ECO:0000256" key="1">
    <source>
        <dbReference type="ARBA" id="ARBA00001973"/>
    </source>
</evidence>
<dbReference type="GO" id="GO:0005829">
    <property type="term" value="C:cytosol"/>
    <property type="evidence" value="ECO:0007669"/>
    <property type="project" value="EnsemblFungi"/>
</dbReference>
<feature type="domain" description="HMA" evidence="10">
    <location>
        <begin position="6"/>
        <end position="69"/>
    </location>
</feature>
<dbReference type="InterPro" id="IPR036423">
    <property type="entry name" value="SOD-like_Cu/Zn_dom_sf"/>
</dbReference>
<keyword evidence="7" id="KW-0186">Copper</keyword>
<dbReference type="GO" id="GO:0006825">
    <property type="term" value="P:copper ion transport"/>
    <property type="evidence" value="ECO:0007669"/>
    <property type="project" value="EnsemblFungi"/>
</dbReference>
<evidence type="ECO:0000259" key="10">
    <source>
        <dbReference type="PROSITE" id="PS50846"/>
    </source>
</evidence>
<evidence type="ECO:0000256" key="6">
    <source>
        <dbReference type="ARBA" id="ARBA00022723"/>
    </source>
</evidence>
<dbReference type="InParanoid" id="G8ZQC8"/>
<dbReference type="InterPro" id="IPR006121">
    <property type="entry name" value="HMA_dom"/>
</dbReference>
<dbReference type="SUPFAM" id="SSF49329">
    <property type="entry name" value="Cu,Zn superoxide dismutase-like"/>
    <property type="match status" value="1"/>
</dbReference>
<dbReference type="Gene3D" id="2.60.40.200">
    <property type="entry name" value="Superoxide dismutase, copper/zinc binding domain"/>
    <property type="match status" value="1"/>
</dbReference>
<dbReference type="FunCoup" id="G8ZQC8">
    <property type="interactions" value="316"/>
</dbReference>
<dbReference type="HOGENOM" id="CLU_056632_0_0_1"/>
<evidence type="ECO:0000256" key="9">
    <source>
        <dbReference type="ARBA" id="ARBA00023186"/>
    </source>
</evidence>
<sequence>MKSDDSFEATYAVKMHCNGCTNDIKSCLQEIHGIEGMQFDLGQQIMSVNGNVAPSSIISALRRCGRDAIIRGTGKPNSSAVSILESHEGKDPLTVRGLVRMVQVAEKRTLFDVTINGVEKPGNYYASVREQGDVSKGATSTGSAWHQFEDPIECNQKGERGLFSGQGLLKAPVNVWEMIGRGFVITGEPSHEPKSTDMCGVIARSAGTWENAKQVCACSGKTVWQEREDALHKNIERSM</sequence>
<protein>
    <recommendedName>
        <fullName evidence="4">Superoxide dismutase 1 copper chaperone</fullName>
    </recommendedName>
</protein>
<dbReference type="Proteomes" id="UP000005627">
    <property type="component" value="Chromosome 2"/>
</dbReference>
<evidence type="ECO:0000256" key="7">
    <source>
        <dbReference type="ARBA" id="ARBA00023008"/>
    </source>
</evidence>
<dbReference type="GO" id="GO:0019430">
    <property type="term" value="P:removal of superoxide radicals"/>
    <property type="evidence" value="ECO:0007669"/>
    <property type="project" value="EnsemblFungi"/>
</dbReference>
<evidence type="ECO:0000313" key="12">
    <source>
        <dbReference type="Proteomes" id="UP000005627"/>
    </source>
</evidence>
<keyword evidence="12" id="KW-1185">Reference proteome</keyword>
<evidence type="ECO:0000256" key="3">
    <source>
        <dbReference type="ARBA" id="ARBA00010636"/>
    </source>
</evidence>
<proteinExistence type="inferred from homology"/>
<dbReference type="GeneID" id="11505217"/>
<name>G8ZQC8_TORDE</name>
<dbReference type="GO" id="GO:0005634">
    <property type="term" value="C:nucleus"/>
    <property type="evidence" value="ECO:0007669"/>
    <property type="project" value="EnsemblFungi"/>
</dbReference>
<dbReference type="STRING" id="1076872.G8ZQC8"/>
<dbReference type="InterPro" id="IPR036163">
    <property type="entry name" value="HMA_dom_sf"/>
</dbReference>
<gene>
    <name evidence="11" type="primary">TDEL0B06930</name>
    <name evidence="11" type="ORF">TDEL_0B06930</name>
</gene>
<dbReference type="InterPro" id="IPR024134">
    <property type="entry name" value="SOD_Cu/Zn_/chaperone"/>
</dbReference>
<keyword evidence="9" id="KW-0143">Chaperone</keyword>
<organism evidence="11 12">
    <name type="scientific">Torulaspora delbrueckii</name>
    <name type="common">Yeast</name>
    <name type="synonym">Candida colliculosa</name>
    <dbReference type="NCBI Taxonomy" id="4950"/>
    <lineage>
        <taxon>Eukaryota</taxon>
        <taxon>Fungi</taxon>
        <taxon>Dikarya</taxon>
        <taxon>Ascomycota</taxon>
        <taxon>Saccharomycotina</taxon>
        <taxon>Saccharomycetes</taxon>
        <taxon>Saccharomycetales</taxon>
        <taxon>Saccharomycetaceae</taxon>
        <taxon>Torulaspora</taxon>
    </lineage>
</organism>
<evidence type="ECO:0000256" key="8">
    <source>
        <dbReference type="ARBA" id="ARBA00023157"/>
    </source>
</evidence>
<dbReference type="EMBL" id="HE616743">
    <property type="protein sequence ID" value="CCE90822.1"/>
    <property type="molecule type" value="Genomic_DNA"/>
</dbReference>
<dbReference type="OrthoDB" id="666972at2759"/>
<evidence type="ECO:0000313" key="11">
    <source>
        <dbReference type="EMBL" id="CCE90822.1"/>
    </source>
</evidence>
<keyword evidence="5" id="KW-0963">Cytoplasm</keyword>
<dbReference type="GO" id="GO:0005507">
    <property type="term" value="F:copper ion binding"/>
    <property type="evidence" value="ECO:0007669"/>
    <property type="project" value="InterPro"/>
</dbReference>
<evidence type="ECO:0000256" key="2">
    <source>
        <dbReference type="ARBA" id="ARBA00004496"/>
    </source>
</evidence>
<dbReference type="SUPFAM" id="SSF55008">
    <property type="entry name" value="HMA, heavy metal-associated domain"/>
    <property type="match status" value="1"/>
</dbReference>
<dbReference type="PROSITE" id="PS50846">
    <property type="entry name" value="HMA_2"/>
    <property type="match status" value="1"/>
</dbReference>
<accession>G8ZQC8</accession>
<dbReference type="KEGG" id="tdl:TDEL_0B06930"/>
<dbReference type="PANTHER" id="PTHR10003">
    <property type="entry name" value="SUPEROXIDE DISMUTASE CU-ZN -RELATED"/>
    <property type="match status" value="1"/>
</dbReference>
<keyword evidence="8" id="KW-1015">Disulfide bond</keyword>
<dbReference type="AlphaFoldDB" id="G8ZQC8"/>
<comment type="similarity">
    <text evidence="3">Belongs to the CCS1 family.</text>
</comment>
<dbReference type="GO" id="GO:0101031">
    <property type="term" value="C:protein folding chaperone complex"/>
    <property type="evidence" value="ECO:0007669"/>
    <property type="project" value="EnsemblFungi"/>
</dbReference>
<dbReference type="CDD" id="cd00371">
    <property type="entry name" value="HMA"/>
    <property type="match status" value="1"/>
</dbReference>
<dbReference type="GO" id="GO:0016532">
    <property type="term" value="F:superoxide dismutase copper chaperone activity"/>
    <property type="evidence" value="ECO:0007669"/>
    <property type="project" value="EnsemblFungi"/>
</dbReference>
<dbReference type="GO" id="GO:1902693">
    <property type="term" value="C:superoxide dismutase complex"/>
    <property type="evidence" value="ECO:0007669"/>
    <property type="project" value="EnsemblFungi"/>
</dbReference>
<dbReference type="Gene3D" id="3.30.70.100">
    <property type="match status" value="1"/>
</dbReference>
<evidence type="ECO:0000256" key="5">
    <source>
        <dbReference type="ARBA" id="ARBA00022490"/>
    </source>
</evidence>